<reference evidence="1" key="1">
    <citation type="journal article" date="2020" name="Nature">
        <title>Giant virus diversity and host interactions through global metagenomics.</title>
        <authorList>
            <person name="Schulz F."/>
            <person name="Roux S."/>
            <person name="Paez-Espino D."/>
            <person name="Jungbluth S."/>
            <person name="Walsh D.A."/>
            <person name="Denef V.J."/>
            <person name="McMahon K.D."/>
            <person name="Konstantinidis K.T."/>
            <person name="Eloe-Fadrosh E.A."/>
            <person name="Kyrpides N.C."/>
            <person name="Woyke T."/>
        </authorList>
    </citation>
    <scope>NUCLEOTIDE SEQUENCE</scope>
    <source>
        <strain evidence="1">GVMAG-M-3300023179-82</strain>
    </source>
</reference>
<accession>A0A6C0H9M7</accession>
<organism evidence="1">
    <name type="scientific">viral metagenome</name>
    <dbReference type="NCBI Taxonomy" id="1070528"/>
    <lineage>
        <taxon>unclassified sequences</taxon>
        <taxon>metagenomes</taxon>
        <taxon>organismal metagenomes</taxon>
    </lineage>
</organism>
<protein>
    <submittedName>
        <fullName evidence="1">Uncharacterized protein</fullName>
    </submittedName>
</protein>
<evidence type="ECO:0000313" key="1">
    <source>
        <dbReference type="EMBL" id="QHT76703.1"/>
    </source>
</evidence>
<dbReference type="AlphaFoldDB" id="A0A6C0H9M7"/>
<sequence length="47" mass="5563">MFIIRTYDNKQVLLLIYVLSKLSKLFKLLLKSINEVLLNKIIETIII</sequence>
<dbReference type="EMBL" id="MN739900">
    <property type="protein sequence ID" value="QHT76703.1"/>
    <property type="molecule type" value="Genomic_DNA"/>
</dbReference>
<proteinExistence type="predicted"/>
<name>A0A6C0H9M7_9ZZZZ</name>